<proteinExistence type="predicted"/>
<evidence type="ECO:0000256" key="1">
    <source>
        <dbReference type="ARBA" id="ARBA00004479"/>
    </source>
</evidence>
<dbReference type="InterPro" id="IPR045272">
    <property type="entry name" value="ANXUR1/2-like"/>
</dbReference>
<dbReference type="GO" id="GO:0016020">
    <property type="term" value="C:membrane"/>
    <property type="evidence" value="ECO:0007669"/>
    <property type="project" value="UniProtKB-SubCell"/>
</dbReference>
<evidence type="ECO:0000256" key="8">
    <source>
        <dbReference type="ARBA" id="ARBA00022989"/>
    </source>
</evidence>
<dbReference type="InterPro" id="IPR024788">
    <property type="entry name" value="Malectin-like_Carb-bd_dom"/>
</dbReference>
<dbReference type="EMBL" id="AYRZ02000010">
    <property type="protein sequence ID" value="PHT70383.1"/>
    <property type="molecule type" value="Genomic_DNA"/>
</dbReference>
<evidence type="ECO:0000256" key="6">
    <source>
        <dbReference type="ARBA" id="ARBA00022741"/>
    </source>
</evidence>
<keyword evidence="7" id="KW-0067">ATP-binding</keyword>
<evidence type="ECO:0000256" key="10">
    <source>
        <dbReference type="ARBA" id="ARBA00023180"/>
    </source>
</evidence>
<reference evidence="13 14" key="1">
    <citation type="journal article" date="2014" name="Nat. Genet.">
        <title>Genome sequence of the hot pepper provides insights into the evolution of pungency in Capsicum species.</title>
        <authorList>
            <person name="Kim S."/>
            <person name="Park M."/>
            <person name="Yeom S.I."/>
            <person name="Kim Y.M."/>
            <person name="Lee J.M."/>
            <person name="Lee H.A."/>
            <person name="Seo E."/>
            <person name="Choi J."/>
            <person name="Cheong K."/>
            <person name="Kim K.T."/>
            <person name="Jung K."/>
            <person name="Lee G.W."/>
            <person name="Oh S.K."/>
            <person name="Bae C."/>
            <person name="Kim S.B."/>
            <person name="Lee H.Y."/>
            <person name="Kim S.Y."/>
            <person name="Kim M.S."/>
            <person name="Kang B.C."/>
            <person name="Jo Y.D."/>
            <person name="Yang H.B."/>
            <person name="Jeong H.J."/>
            <person name="Kang W.H."/>
            <person name="Kwon J.K."/>
            <person name="Shin C."/>
            <person name="Lim J.Y."/>
            <person name="Park J.H."/>
            <person name="Huh J.H."/>
            <person name="Kim J.S."/>
            <person name="Kim B.D."/>
            <person name="Cohen O."/>
            <person name="Paran I."/>
            <person name="Suh M.C."/>
            <person name="Lee S.B."/>
            <person name="Kim Y.K."/>
            <person name="Shin Y."/>
            <person name="Noh S.J."/>
            <person name="Park J."/>
            <person name="Seo Y.S."/>
            <person name="Kwon S.Y."/>
            <person name="Kim H.A."/>
            <person name="Park J.M."/>
            <person name="Kim H.J."/>
            <person name="Choi S.B."/>
            <person name="Bosland P.W."/>
            <person name="Reeves G."/>
            <person name="Jo S.H."/>
            <person name="Lee B.W."/>
            <person name="Cho H.T."/>
            <person name="Choi H.S."/>
            <person name="Lee M.S."/>
            <person name="Yu Y."/>
            <person name="Do Choi Y."/>
            <person name="Park B.S."/>
            <person name="van Deynze A."/>
            <person name="Ashrafi H."/>
            <person name="Hill T."/>
            <person name="Kim W.T."/>
            <person name="Pai H.S."/>
            <person name="Ahn H.K."/>
            <person name="Yeam I."/>
            <person name="Giovannoni J.J."/>
            <person name="Rose J.K."/>
            <person name="Sorensen I."/>
            <person name="Lee S.J."/>
            <person name="Kim R.W."/>
            <person name="Choi I.Y."/>
            <person name="Choi B.S."/>
            <person name="Lim J.S."/>
            <person name="Lee Y.H."/>
            <person name="Choi D."/>
        </authorList>
    </citation>
    <scope>NUCLEOTIDE SEQUENCE [LARGE SCALE GENOMIC DNA]</scope>
    <source>
        <strain evidence="14">cv. CM334</strain>
    </source>
</reference>
<keyword evidence="10" id="KW-0325">Glycoprotein</keyword>
<dbReference type="AlphaFoldDB" id="A0A2G2YKW7"/>
<evidence type="ECO:0000313" key="13">
    <source>
        <dbReference type="EMBL" id="PHT70383.1"/>
    </source>
</evidence>
<name>A0A2G2YKW7_CAPAN</name>
<sequence>MIFQKATSADLVELEITDFDVIPAMPQSTTEPGCFVEGFSSIASPMSSLTQKKVKFKWSDPCEKSFQELKTRLTSALVLALPDISDRKDLEFEVDDYVYLKISPMKEVKKFSKKRKLSPYYVGPFRILTCLGKVAYELELPSDLASFHPVFYACTFYWYFSFSLSQIHVILHVSAHDDAASARSFPSFTPQDNYLVDCGATSPITLPGNKVFQPDQNAAKYLSYSGKDIQASASEKINVPSTIYLNAKIFTTEATYTFHASSPGLHWIRLHFWPFKYNEYDLETAKFSVRTDMLVLIRDFQIGKGEATVKEFVVNVTKERYAIKFEPAKGSTAFVNAIEFVTIPAKMLDYSVPVLFPVSQKFDLSKSNFETMYRLNVGGVLLWIQLMILLDEIGCLMHNFETTPQVKRYLHNHLLLIFEIIRRFPIDCSTCSL</sequence>
<dbReference type="GO" id="GO:0004674">
    <property type="term" value="F:protein serine/threonine kinase activity"/>
    <property type="evidence" value="ECO:0007669"/>
    <property type="project" value="UniProtKB-KW"/>
</dbReference>
<evidence type="ECO:0000256" key="2">
    <source>
        <dbReference type="ARBA" id="ARBA00022527"/>
    </source>
</evidence>
<accession>A0A2G2YKW7</accession>
<keyword evidence="4" id="KW-0812">Transmembrane</keyword>
<dbReference type="GO" id="GO:0004714">
    <property type="term" value="F:transmembrane receptor protein tyrosine kinase activity"/>
    <property type="evidence" value="ECO:0007669"/>
    <property type="project" value="InterPro"/>
</dbReference>
<evidence type="ECO:0000256" key="5">
    <source>
        <dbReference type="ARBA" id="ARBA00022729"/>
    </source>
</evidence>
<evidence type="ECO:0000256" key="4">
    <source>
        <dbReference type="ARBA" id="ARBA00022692"/>
    </source>
</evidence>
<keyword evidence="3" id="KW-0808">Transferase</keyword>
<comment type="caution">
    <text evidence="13">The sequence shown here is derived from an EMBL/GenBank/DDBJ whole genome shotgun (WGS) entry which is preliminary data.</text>
</comment>
<gene>
    <name evidence="13" type="ORF">T459_25487</name>
</gene>
<keyword evidence="6" id="KW-0547">Nucleotide-binding</keyword>
<protein>
    <submittedName>
        <fullName evidence="13">Uncharacterized protein</fullName>
    </submittedName>
</protein>
<feature type="domain" description="Tf2-1-like SH3-like" evidence="12">
    <location>
        <begin position="96"/>
        <end position="152"/>
    </location>
</feature>
<dbReference type="PANTHER" id="PTHR34590">
    <property type="entry name" value="OS03G0124300 PROTEIN-RELATED"/>
    <property type="match status" value="1"/>
</dbReference>
<dbReference type="InterPro" id="IPR043502">
    <property type="entry name" value="DNA/RNA_pol_sf"/>
</dbReference>
<evidence type="ECO:0000259" key="12">
    <source>
        <dbReference type="Pfam" id="PF24626"/>
    </source>
</evidence>
<dbReference type="Gene3D" id="3.30.70.270">
    <property type="match status" value="1"/>
</dbReference>
<dbReference type="InterPro" id="IPR056924">
    <property type="entry name" value="SH3_Tf2-1"/>
</dbReference>
<keyword evidence="2" id="KW-0723">Serine/threonine-protein kinase</keyword>
<evidence type="ECO:0000313" key="14">
    <source>
        <dbReference type="Proteomes" id="UP000222542"/>
    </source>
</evidence>
<dbReference type="Gramene" id="PHT70383">
    <property type="protein sequence ID" value="PHT70383"/>
    <property type="gene ID" value="T459_25487"/>
</dbReference>
<comment type="subcellular location">
    <subcellularLocation>
        <location evidence="1">Membrane</location>
        <topology evidence="1">Single-pass type I membrane protein</topology>
    </subcellularLocation>
</comment>
<keyword evidence="14" id="KW-1185">Reference proteome</keyword>
<evidence type="ECO:0000256" key="9">
    <source>
        <dbReference type="ARBA" id="ARBA00023136"/>
    </source>
</evidence>
<dbReference type="STRING" id="4072.A0A2G2YKW7"/>
<keyword evidence="8" id="KW-1133">Transmembrane helix</keyword>
<evidence type="ECO:0000256" key="3">
    <source>
        <dbReference type="ARBA" id="ARBA00022679"/>
    </source>
</evidence>
<feature type="domain" description="Malectin-like" evidence="11">
    <location>
        <begin position="196"/>
        <end position="378"/>
    </location>
</feature>
<dbReference type="Pfam" id="PF24626">
    <property type="entry name" value="SH3_Tf2-1"/>
    <property type="match status" value="1"/>
</dbReference>
<organism evidence="13 14">
    <name type="scientific">Capsicum annuum</name>
    <name type="common">Capsicum pepper</name>
    <dbReference type="NCBI Taxonomy" id="4072"/>
    <lineage>
        <taxon>Eukaryota</taxon>
        <taxon>Viridiplantae</taxon>
        <taxon>Streptophyta</taxon>
        <taxon>Embryophyta</taxon>
        <taxon>Tracheophyta</taxon>
        <taxon>Spermatophyta</taxon>
        <taxon>Magnoliopsida</taxon>
        <taxon>eudicotyledons</taxon>
        <taxon>Gunneridae</taxon>
        <taxon>Pentapetalae</taxon>
        <taxon>asterids</taxon>
        <taxon>lamiids</taxon>
        <taxon>Solanales</taxon>
        <taxon>Solanaceae</taxon>
        <taxon>Solanoideae</taxon>
        <taxon>Capsiceae</taxon>
        <taxon>Capsicum</taxon>
    </lineage>
</organism>
<reference evidence="13 14" key="2">
    <citation type="journal article" date="2017" name="Genome Biol.">
        <title>New reference genome sequences of hot pepper reveal the massive evolution of plant disease-resistance genes by retroduplication.</title>
        <authorList>
            <person name="Kim S."/>
            <person name="Park J."/>
            <person name="Yeom S.I."/>
            <person name="Kim Y.M."/>
            <person name="Seo E."/>
            <person name="Kim K.T."/>
            <person name="Kim M.S."/>
            <person name="Lee J.M."/>
            <person name="Cheong K."/>
            <person name="Shin H.S."/>
            <person name="Kim S.B."/>
            <person name="Han K."/>
            <person name="Lee J."/>
            <person name="Park M."/>
            <person name="Lee H.A."/>
            <person name="Lee H.Y."/>
            <person name="Lee Y."/>
            <person name="Oh S."/>
            <person name="Lee J.H."/>
            <person name="Choi E."/>
            <person name="Choi E."/>
            <person name="Lee S.E."/>
            <person name="Jeon J."/>
            <person name="Kim H."/>
            <person name="Choi G."/>
            <person name="Song H."/>
            <person name="Lee J."/>
            <person name="Lee S.C."/>
            <person name="Kwon J.K."/>
            <person name="Lee H.Y."/>
            <person name="Koo N."/>
            <person name="Hong Y."/>
            <person name="Kim R.W."/>
            <person name="Kang W.H."/>
            <person name="Huh J.H."/>
            <person name="Kang B.C."/>
            <person name="Yang T.J."/>
            <person name="Lee Y.H."/>
            <person name="Bennetzen J.L."/>
            <person name="Choi D."/>
        </authorList>
    </citation>
    <scope>NUCLEOTIDE SEQUENCE [LARGE SCALE GENOMIC DNA]</scope>
    <source>
        <strain evidence="14">cv. CM334</strain>
    </source>
</reference>
<dbReference type="InterPro" id="IPR043128">
    <property type="entry name" value="Rev_trsase/Diguanyl_cyclase"/>
</dbReference>
<dbReference type="FunFam" id="2.60.120.430:FF:000005">
    <property type="entry name" value="Putative receptor-like protein kinase"/>
    <property type="match status" value="1"/>
</dbReference>
<dbReference type="SUPFAM" id="SSF56672">
    <property type="entry name" value="DNA/RNA polymerases"/>
    <property type="match status" value="1"/>
</dbReference>
<keyword evidence="9" id="KW-0472">Membrane</keyword>
<keyword evidence="2" id="KW-0418">Kinase</keyword>
<evidence type="ECO:0000256" key="7">
    <source>
        <dbReference type="ARBA" id="ARBA00022840"/>
    </source>
</evidence>
<keyword evidence="5" id="KW-0732">Signal</keyword>
<dbReference type="Gene3D" id="2.60.120.430">
    <property type="entry name" value="Galactose-binding lectin"/>
    <property type="match status" value="1"/>
</dbReference>
<dbReference type="GO" id="GO:0005524">
    <property type="term" value="F:ATP binding"/>
    <property type="evidence" value="ECO:0007669"/>
    <property type="project" value="UniProtKB-KW"/>
</dbReference>
<dbReference type="Proteomes" id="UP000222542">
    <property type="component" value="Unassembled WGS sequence"/>
</dbReference>
<evidence type="ECO:0000259" key="11">
    <source>
        <dbReference type="Pfam" id="PF12819"/>
    </source>
</evidence>
<dbReference type="PANTHER" id="PTHR34590:SF10">
    <property type="entry name" value="RECEPTOR-LIKE PROTEIN KINASE HERK 1"/>
    <property type="match status" value="1"/>
</dbReference>
<dbReference type="Pfam" id="PF12819">
    <property type="entry name" value="Malectin_like"/>
    <property type="match status" value="1"/>
</dbReference>